<dbReference type="PANTHER" id="PTHR30329">
    <property type="entry name" value="STATOR ELEMENT OF FLAGELLAR MOTOR COMPLEX"/>
    <property type="match status" value="1"/>
</dbReference>
<dbReference type="RefSeq" id="WP_311637505.1">
    <property type="nucleotide sequence ID" value="NZ_JAVRFF010000056.1"/>
</dbReference>
<reference evidence="6" key="1">
    <citation type="submission" date="2024-05" db="EMBL/GenBank/DDBJ databases">
        <title>30 novel species of actinomycetes from the DSMZ collection.</title>
        <authorList>
            <person name="Nouioui I."/>
        </authorList>
    </citation>
    <scope>NUCLEOTIDE SEQUENCE</scope>
    <source>
        <strain evidence="6">DSM 41014</strain>
    </source>
</reference>
<dbReference type="InterPro" id="IPR006664">
    <property type="entry name" value="OMP_bac"/>
</dbReference>
<keyword evidence="7" id="KW-1185">Reference proteome</keyword>
<keyword evidence="2 4" id="KW-0472">Membrane</keyword>
<evidence type="ECO:0000313" key="6">
    <source>
        <dbReference type="EMBL" id="MDT0477196.1"/>
    </source>
</evidence>
<dbReference type="InterPro" id="IPR050330">
    <property type="entry name" value="Bact_OuterMem_StrucFunc"/>
</dbReference>
<dbReference type="PRINTS" id="PR01021">
    <property type="entry name" value="OMPADOMAIN"/>
</dbReference>
<dbReference type="CDD" id="cd07185">
    <property type="entry name" value="OmpA_C-like"/>
    <property type="match status" value="1"/>
</dbReference>
<evidence type="ECO:0000256" key="3">
    <source>
        <dbReference type="ARBA" id="ARBA00023237"/>
    </source>
</evidence>
<sequence length="432" mass="45276">MTGRTRAEHRAARPLPTVRATHRAPWTAWALLLLVALVAGLLSGCGSPVPGLSCGWMKKGVDAAERQPRGQTLILVDMTASVRGATPASGGFDHAGFAGKRVGTWLDGVDTVSVAAFGGDRNDLRWIARDWAVRPAGGGNKPDRERREKAVPDCVALAVTDAQTAVPGHSGSDVLGAMTEAGAALADVGGTRRLIVLTDGLPTTGCADLRTAGFEGDLEIDAIVHRCLADEDVTPGALASVRTVIAGVGRTARQEPQPSNAQSRWLGRLWKRLCGAAHPDPVRSGDCALASVAGAEPLKEKASVRRPRDPVVAFPQRTYQEAGARALFDSGSSVLLPAALPELNRIAVELRRVSEARVRVLGYVDPRGGSANNRELSQARADAVKNELERLGVRGVTAVGKGVADGCPGAGAGLGTEQRLQCDRRVDIVVVR</sequence>
<protein>
    <submittedName>
        <fullName evidence="6">OmpA family protein</fullName>
    </submittedName>
</protein>
<proteinExistence type="predicted"/>
<dbReference type="Proteomes" id="UP001180489">
    <property type="component" value="Unassembled WGS sequence"/>
</dbReference>
<comment type="caution">
    <text evidence="6">The sequence shown here is derived from an EMBL/GenBank/DDBJ whole genome shotgun (WGS) entry which is preliminary data.</text>
</comment>
<evidence type="ECO:0000313" key="7">
    <source>
        <dbReference type="Proteomes" id="UP001180489"/>
    </source>
</evidence>
<gene>
    <name evidence="6" type="ORF">RM863_34255</name>
</gene>
<accession>A0ABU2UWG2</accession>
<name>A0ABU2UWG2_9ACTN</name>
<dbReference type="InterPro" id="IPR036737">
    <property type="entry name" value="OmpA-like_sf"/>
</dbReference>
<dbReference type="EMBL" id="JAVRFF010000056">
    <property type="protein sequence ID" value="MDT0477196.1"/>
    <property type="molecule type" value="Genomic_DNA"/>
</dbReference>
<dbReference type="SUPFAM" id="SSF103088">
    <property type="entry name" value="OmpA-like"/>
    <property type="match status" value="1"/>
</dbReference>
<dbReference type="PROSITE" id="PS51123">
    <property type="entry name" value="OMPA_2"/>
    <property type="match status" value="1"/>
</dbReference>
<organism evidence="6 7">
    <name type="scientific">Streptomyces hintoniae</name>
    <dbReference type="NCBI Taxonomy" id="3075521"/>
    <lineage>
        <taxon>Bacteria</taxon>
        <taxon>Bacillati</taxon>
        <taxon>Actinomycetota</taxon>
        <taxon>Actinomycetes</taxon>
        <taxon>Kitasatosporales</taxon>
        <taxon>Streptomycetaceae</taxon>
        <taxon>Streptomyces</taxon>
    </lineage>
</organism>
<evidence type="ECO:0000256" key="1">
    <source>
        <dbReference type="ARBA" id="ARBA00004442"/>
    </source>
</evidence>
<dbReference type="Pfam" id="PF00691">
    <property type="entry name" value="OmpA"/>
    <property type="match status" value="1"/>
</dbReference>
<comment type="subcellular location">
    <subcellularLocation>
        <location evidence="1">Cell outer membrane</location>
    </subcellularLocation>
</comment>
<dbReference type="Gene3D" id="3.30.1330.60">
    <property type="entry name" value="OmpA-like domain"/>
    <property type="match status" value="1"/>
</dbReference>
<dbReference type="InterPro" id="IPR006665">
    <property type="entry name" value="OmpA-like"/>
</dbReference>
<evidence type="ECO:0000256" key="4">
    <source>
        <dbReference type="PROSITE-ProRule" id="PRU00473"/>
    </source>
</evidence>
<evidence type="ECO:0000259" key="5">
    <source>
        <dbReference type="PROSITE" id="PS51123"/>
    </source>
</evidence>
<evidence type="ECO:0000256" key="2">
    <source>
        <dbReference type="ARBA" id="ARBA00023136"/>
    </source>
</evidence>
<feature type="domain" description="OmpA-like" evidence="5">
    <location>
        <begin position="315"/>
        <end position="432"/>
    </location>
</feature>
<dbReference type="PANTHER" id="PTHR30329:SF21">
    <property type="entry name" value="LIPOPROTEIN YIAD-RELATED"/>
    <property type="match status" value="1"/>
</dbReference>
<keyword evidence="3" id="KW-0998">Cell outer membrane</keyword>